<dbReference type="InterPro" id="IPR036318">
    <property type="entry name" value="FAD-bd_PCMH-like_sf"/>
</dbReference>
<dbReference type="SUPFAM" id="SSF56176">
    <property type="entry name" value="FAD-binding/transporter-associated domain-like"/>
    <property type="match status" value="1"/>
</dbReference>
<name>A0ABW4FY85_9PSEU</name>
<proteinExistence type="predicted"/>
<evidence type="ECO:0000256" key="2">
    <source>
        <dbReference type="ARBA" id="ARBA00022827"/>
    </source>
</evidence>
<keyword evidence="1" id="KW-0285">Flavoprotein</keyword>
<evidence type="ECO:0000313" key="5">
    <source>
        <dbReference type="Proteomes" id="UP001597145"/>
    </source>
</evidence>
<protein>
    <submittedName>
        <fullName evidence="4">FAD-binding oxidoreductase</fullName>
    </submittedName>
</protein>
<dbReference type="Pfam" id="PF01565">
    <property type="entry name" value="FAD_binding_4"/>
    <property type="match status" value="1"/>
</dbReference>
<dbReference type="Proteomes" id="UP001597145">
    <property type="component" value="Unassembled WGS sequence"/>
</dbReference>
<feature type="domain" description="FAD-binding PCMH-type" evidence="3">
    <location>
        <begin position="2"/>
        <end position="180"/>
    </location>
</feature>
<reference evidence="5" key="1">
    <citation type="journal article" date="2019" name="Int. J. Syst. Evol. Microbiol.">
        <title>The Global Catalogue of Microorganisms (GCM) 10K type strain sequencing project: providing services to taxonomists for standard genome sequencing and annotation.</title>
        <authorList>
            <consortium name="The Broad Institute Genomics Platform"/>
            <consortium name="The Broad Institute Genome Sequencing Center for Infectious Disease"/>
            <person name="Wu L."/>
            <person name="Ma J."/>
        </authorList>
    </citation>
    <scope>NUCLEOTIDE SEQUENCE [LARGE SCALE GENOMIC DNA]</scope>
    <source>
        <strain evidence="5">JCM 12165</strain>
    </source>
</reference>
<dbReference type="InterPro" id="IPR006094">
    <property type="entry name" value="Oxid_FAD_bind_N"/>
</dbReference>
<dbReference type="RefSeq" id="WP_343981168.1">
    <property type="nucleotide sequence ID" value="NZ_BAAAJG010000013.1"/>
</dbReference>
<comment type="caution">
    <text evidence="4">The sequence shown here is derived from an EMBL/GenBank/DDBJ whole genome shotgun (WGS) entry which is preliminary data.</text>
</comment>
<keyword evidence="5" id="KW-1185">Reference proteome</keyword>
<dbReference type="PANTHER" id="PTHR11748">
    <property type="entry name" value="D-LACTATE DEHYDROGENASE"/>
    <property type="match status" value="1"/>
</dbReference>
<keyword evidence="2" id="KW-0274">FAD</keyword>
<evidence type="ECO:0000259" key="3">
    <source>
        <dbReference type="PROSITE" id="PS51387"/>
    </source>
</evidence>
<dbReference type="Gene3D" id="3.30.465.10">
    <property type="match status" value="1"/>
</dbReference>
<dbReference type="InterPro" id="IPR016166">
    <property type="entry name" value="FAD-bd_PCMH"/>
</dbReference>
<sequence length="368" mass="37422">MSDGNATAASLRPTDLRSLRDAVLDTAGTIAIGGAGTAAGWAAPLGPVDATLDTTAMTGVLTHNPGDMTVSVRAGTPLRSLAEELAPHGQHVAFDAARVGDGATVGGLLATADAGPAALVHGSLRDLVIGVTMVLADGTVARSGGHVIKNVAGYDLAKLMHGSYGTLGVLAEVVLRLHPVPKATTTLVVECSLPEAAEHAARVLGGPYEPAALEWTSDGRLLVRVEGTEGALPARVQRVRELLGAGSELDDPWERHAALVRGTDEHAVLRLGVRPSRLPGLLERLPTATVTAGLGTGVATVALAPAAVAEAHALVHEAGGTSALRARPEGSDAPAWGPPPTAVGVLRAVKAELDPQGRFGPGRFDPWM</sequence>
<dbReference type="PROSITE" id="PS51387">
    <property type="entry name" value="FAD_PCMH"/>
    <property type="match status" value="1"/>
</dbReference>
<gene>
    <name evidence="4" type="ORF">ACFSCY_37525</name>
</gene>
<dbReference type="EMBL" id="JBHUCP010000049">
    <property type="protein sequence ID" value="MFD1535124.1"/>
    <property type="molecule type" value="Genomic_DNA"/>
</dbReference>
<accession>A0ABW4FY85</accession>
<organism evidence="4 5">
    <name type="scientific">Pseudonocardia aurantiaca</name>
    <dbReference type="NCBI Taxonomy" id="75290"/>
    <lineage>
        <taxon>Bacteria</taxon>
        <taxon>Bacillati</taxon>
        <taxon>Actinomycetota</taxon>
        <taxon>Actinomycetes</taxon>
        <taxon>Pseudonocardiales</taxon>
        <taxon>Pseudonocardiaceae</taxon>
        <taxon>Pseudonocardia</taxon>
    </lineage>
</organism>
<dbReference type="InterPro" id="IPR016169">
    <property type="entry name" value="FAD-bd_PCMH_sub2"/>
</dbReference>
<evidence type="ECO:0000256" key="1">
    <source>
        <dbReference type="ARBA" id="ARBA00022630"/>
    </source>
</evidence>
<dbReference type="InterPro" id="IPR016164">
    <property type="entry name" value="FAD-linked_Oxase-like_C"/>
</dbReference>
<evidence type="ECO:0000313" key="4">
    <source>
        <dbReference type="EMBL" id="MFD1535124.1"/>
    </source>
</evidence>
<dbReference type="SUPFAM" id="SSF55103">
    <property type="entry name" value="FAD-linked oxidases, C-terminal domain"/>
    <property type="match status" value="1"/>
</dbReference>
<dbReference type="PANTHER" id="PTHR11748:SF103">
    <property type="entry name" value="GLYCOLATE OXIDASE SUBUNIT GLCE"/>
    <property type="match status" value="1"/>
</dbReference>